<dbReference type="InterPro" id="IPR014508">
    <property type="entry name" value="UCP020555_TPR-like"/>
</dbReference>
<sequence>MHTSIKTSGLLLLAALATGCVQAPPQLYQWDAYQPSVYQHYQADSANLGEQIQALEQAADKAQARGVSVPPGMHAHLGMLYYNVGREQDAHAQFAAEKALFPESAHFMNYILKAQKDVSQ</sequence>
<evidence type="ECO:0000256" key="2">
    <source>
        <dbReference type="SAM" id="SignalP"/>
    </source>
</evidence>
<feature type="coiled-coil region" evidence="1">
    <location>
        <begin position="38"/>
        <end position="65"/>
    </location>
</feature>
<dbReference type="PIRSF" id="PIRSF020555">
    <property type="entry name" value="UCP020555"/>
    <property type="match status" value="1"/>
</dbReference>
<organism evidence="3">
    <name type="scientific">Pseudomonas saudimassiliensis</name>
    <dbReference type="NCBI Taxonomy" id="1461581"/>
    <lineage>
        <taxon>Bacteria</taxon>
        <taxon>Pseudomonadati</taxon>
        <taxon>Pseudomonadota</taxon>
        <taxon>Gammaproteobacteria</taxon>
        <taxon>Pseudomonadales</taxon>
        <taxon>Pseudomonadaceae</taxon>
        <taxon>Pseudomonas</taxon>
    </lineage>
</organism>
<proteinExistence type="predicted"/>
<protein>
    <submittedName>
        <fullName evidence="3">Lipoprotein</fullName>
    </submittedName>
</protein>
<gene>
    <name evidence="3" type="ORF">BN1049_00114</name>
</gene>
<evidence type="ECO:0000313" key="3">
    <source>
        <dbReference type="EMBL" id="CEA00612.1"/>
    </source>
</evidence>
<feature type="signal peptide" evidence="2">
    <location>
        <begin position="1"/>
        <end position="23"/>
    </location>
</feature>
<dbReference type="AlphaFoldDB" id="A0A078M5I9"/>
<keyword evidence="2" id="KW-0732">Signal</keyword>
<keyword evidence="3" id="KW-0449">Lipoprotein</keyword>
<dbReference type="EMBL" id="LK391969">
    <property type="protein sequence ID" value="CEF25212.1"/>
    <property type="molecule type" value="Genomic_DNA"/>
</dbReference>
<dbReference type="RefSeq" id="WP_044497701.1">
    <property type="nucleotide sequence ID" value="NZ_LK391969.1"/>
</dbReference>
<dbReference type="PATRIC" id="fig|1461581.3.peg.108"/>
<evidence type="ECO:0000256" key="1">
    <source>
        <dbReference type="SAM" id="Coils"/>
    </source>
</evidence>
<dbReference type="PROSITE" id="PS51257">
    <property type="entry name" value="PROKAR_LIPOPROTEIN"/>
    <property type="match status" value="1"/>
</dbReference>
<accession>A0A078M5I9</accession>
<feature type="chain" id="PRO_5007377815" evidence="2">
    <location>
        <begin position="24"/>
        <end position="120"/>
    </location>
</feature>
<dbReference type="EMBL" id="LM997413">
    <property type="protein sequence ID" value="CEA00612.1"/>
    <property type="molecule type" value="Genomic_DNA"/>
</dbReference>
<dbReference type="OrthoDB" id="9800218at2"/>
<name>A0A078M5I9_9PSED</name>
<dbReference type="Pfam" id="PF16068">
    <property type="entry name" value="DUF4810"/>
    <property type="match status" value="1"/>
</dbReference>
<keyword evidence="1" id="KW-0175">Coiled coil</keyword>
<reference evidence="3" key="1">
    <citation type="submission" date="2014-07" db="EMBL/GenBank/DDBJ databases">
        <authorList>
            <person name="Urmite Genomes Urmite Genomes"/>
        </authorList>
    </citation>
    <scope>NUCLEOTIDE SEQUENCE</scope>
    <source>
        <strain evidence="3">12M76_air</strain>
    </source>
</reference>